<protein>
    <recommendedName>
        <fullName evidence="5">AAA+ ATPase domain-containing protein</fullName>
    </recommendedName>
</protein>
<dbReference type="Gene3D" id="3.40.50.300">
    <property type="entry name" value="P-loop containing nucleotide triphosphate hydrolases"/>
    <property type="match status" value="1"/>
</dbReference>
<dbReference type="InterPro" id="IPR003960">
    <property type="entry name" value="ATPase_AAA_CS"/>
</dbReference>
<dbReference type="GO" id="GO:0005524">
    <property type="term" value="F:ATP binding"/>
    <property type="evidence" value="ECO:0007669"/>
    <property type="project" value="UniProtKB-KW"/>
</dbReference>
<keyword evidence="3 4" id="KW-0067">ATP-binding</keyword>
<dbReference type="EMBL" id="JANBQF010000247">
    <property type="protein sequence ID" value="KAJ2003088.1"/>
    <property type="molecule type" value="Genomic_DNA"/>
</dbReference>
<dbReference type="InterPro" id="IPR003593">
    <property type="entry name" value="AAA+_ATPase"/>
</dbReference>
<keyword evidence="2 4" id="KW-0547">Nucleotide-binding</keyword>
<evidence type="ECO:0000256" key="3">
    <source>
        <dbReference type="ARBA" id="ARBA00022840"/>
    </source>
</evidence>
<comment type="caution">
    <text evidence="6">The sequence shown here is derived from an EMBL/GenBank/DDBJ whole genome shotgun (WGS) entry which is preliminary data.</text>
</comment>
<evidence type="ECO:0000259" key="5">
    <source>
        <dbReference type="SMART" id="SM00382"/>
    </source>
</evidence>
<proteinExistence type="inferred from homology"/>
<feature type="domain" description="AAA+ ATPase" evidence="5">
    <location>
        <begin position="91"/>
        <end position="231"/>
    </location>
</feature>
<name>A0A9W8BIG0_9FUNG</name>
<dbReference type="PROSITE" id="PS00674">
    <property type="entry name" value="AAA"/>
    <property type="match status" value="1"/>
</dbReference>
<dbReference type="Gene3D" id="1.10.8.60">
    <property type="match status" value="2"/>
</dbReference>
<dbReference type="Pfam" id="PF00004">
    <property type="entry name" value="AAA"/>
    <property type="match status" value="1"/>
</dbReference>
<dbReference type="Proteomes" id="UP001150907">
    <property type="component" value="Unassembled WGS sequence"/>
</dbReference>
<evidence type="ECO:0000313" key="6">
    <source>
        <dbReference type="EMBL" id="KAJ2003088.1"/>
    </source>
</evidence>
<organism evidence="6 7">
    <name type="scientific">Coemansia thaxteri</name>
    <dbReference type="NCBI Taxonomy" id="2663907"/>
    <lineage>
        <taxon>Eukaryota</taxon>
        <taxon>Fungi</taxon>
        <taxon>Fungi incertae sedis</taxon>
        <taxon>Zoopagomycota</taxon>
        <taxon>Kickxellomycotina</taxon>
        <taxon>Kickxellomycetes</taxon>
        <taxon>Kickxellales</taxon>
        <taxon>Kickxellaceae</taxon>
        <taxon>Coemansia</taxon>
    </lineage>
</organism>
<dbReference type="InterPro" id="IPR050168">
    <property type="entry name" value="AAA_ATPase_domain"/>
</dbReference>
<dbReference type="OrthoDB" id="5421at2759"/>
<dbReference type="InterPro" id="IPR027417">
    <property type="entry name" value="P-loop_NTPase"/>
</dbReference>
<sequence length="321" mass="34828">MTAGYVGADLAALCREAGGQAIVQRRPVTMDDFGRAMRTVTASTRRGLAVEVADTQWSDVGGLDDIKRKLRQAVEWPTVHREAMARLGIRPPRGILLFGPPGCSKTTLVRVLATQTRATFVSVNGAGLYSAYVGDSERTLRDVFRRARAAAPAIVFLDEVDAIVGKRLAQSRGDSVQERILSTLLNEMDGMTGTADDGVLVVGATNRIDMIDSALLRPGRFDRVLYVPPPDLRGRMEILRISSRKGGLAEGEVAELAAATEGFSGADLRNLAREAALLALRQDMEARAAGMQHYRAVLAGMQASLKSDLMEYYAQMQREYG</sequence>
<dbReference type="InterPro" id="IPR041569">
    <property type="entry name" value="AAA_lid_3"/>
</dbReference>
<accession>A0A9W8BIG0</accession>
<dbReference type="PANTHER" id="PTHR23077">
    <property type="entry name" value="AAA-FAMILY ATPASE"/>
    <property type="match status" value="1"/>
</dbReference>
<dbReference type="GO" id="GO:0016887">
    <property type="term" value="F:ATP hydrolysis activity"/>
    <property type="evidence" value="ECO:0007669"/>
    <property type="project" value="InterPro"/>
</dbReference>
<keyword evidence="7" id="KW-1185">Reference proteome</keyword>
<dbReference type="InterPro" id="IPR003959">
    <property type="entry name" value="ATPase_AAA_core"/>
</dbReference>
<dbReference type="FunFam" id="3.40.50.300:FF:001440">
    <property type="entry name" value="ATPase, AAA family protein"/>
    <property type="match status" value="1"/>
</dbReference>
<gene>
    <name evidence="6" type="ORF">H4R26_003262</name>
</gene>
<reference evidence="6" key="1">
    <citation type="submission" date="2022-07" db="EMBL/GenBank/DDBJ databases">
        <title>Phylogenomic reconstructions and comparative analyses of Kickxellomycotina fungi.</title>
        <authorList>
            <person name="Reynolds N.K."/>
            <person name="Stajich J.E."/>
            <person name="Barry K."/>
            <person name="Grigoriev I.V."/>
            <person name="Crous P."/>
            <person name="Smith M.E."/>
        </authorList>
    </citation>
    <scope>NUCLEOTIDE SEQUENCE</scope>
    <source>
        <strain evidence="6">IMI 214461</strain>
    </source>
</reference>
<dbReference type="Pfam" id="PF17862">
    <property type="entry name" value="AAA_lid_3"/>
    <property type="match status" value="2"/>
</dbReference>
<dbReference type="SUPFAM" id="SSF52540">
    <property type="entry name" value="P-loop containing nucleoside triphosphate hydrolases"/>
    <property type="match status" value="1"/>
</dbReference>
<evidence type="ECO:0000256" key="2">
    <source>
        <dbReference type="ARBA" id="ARBA00022741"/>
    </source>
</evidence>
<evidence type="ECO:0000256" key="4">
    <source>
        <dbReference type="RuleBase" id="RU003651"/>
    </source>
</evidence>
<evidence type="ECO:0000256" key="1">
    <source>
        <dbReference type="ARBA" id="ARBA00006914"/>
    </source>
</evidence>
<dbReference type="SMART" id="SM00382">
    <property type="entry name" value="AAA"/>
    <property type="match status" value="1"/>
</dbReference>
<evidence type="ECO:0000313" key="7">
    <source>
        <dbReference type="Proteomes" id="UP001150907"/>
    </source>
</evidence>
<dbReference type="AlphaFoldDB" id="A0A9W8BIG0"/>
<dbReference type="PANTHER" id="PTHR23077:SF171">
    <property type="entry name" value="NUCLEAR VALOSIN-CONTAINING PROTEIN-LIKE"/>
    <property type="match status" value="1"/>
</dbReference>
<comment type="similarity">
    <text evidence="1 4">Belongs to the AAA ATPase family.</text>
</comment>